<dbReference type="GO" id="GO:0005737">
    <property type="term" value="C:cytoplasm"/>
    <property type="evidence" value="ECO:0007669"/>
    <property type="project" value="TreeGrafter"/>
</dbReference>
<dbReference type="Pfam" id="PF01135">
    <property type="entry name" value="PCMT"/>
    <property type="match status" value="1"/>
</dbReference>
<dbReference type="GO" id="GO:0000179">
    <property type="term" value="F:rRNA (adenine-N6,N6-)-dimethyltransferase activity"/>
    <property type="evidence" value="ECO:0007669"/>
    <property type="project" value="InterPro"/>
</dbReference>
<dbReference type="PANTHER" id="PTHR11579:SF18">
    <property type="entry name" value="PROTEIN-L-ISOASPARTATE O-METHYLTRANSFERASE"/>
    <property type="match status" value="1"/>
</dbReference>
<sequence length="214" mass="23225">MSIDYAKTRETMVEQQVRPWEVLDPRVLDTLLTVPREQFVPEAVRALAYTDMELPLGNGESMLKPVVEGRALQALLPQANESVLEIGTGSGYLSACLAKLAREVTSLEIDPALADRARAALAAQGITNATVETVDAYAWTSSHRFDVICVTGAVAAIPAHFRDWLAPGGRMFIVHGDAPAMQAVRIHADGRVDSLFETDLHYLKGGAALPRFTL</sequence>
<dbReference type="Gene3D" id="3.40.50.150">
    <property type="entry name" value="Vaccinia Virus protein VP39"/>
    <property type="match status" value="1"/>
</dbReference>
<gene>
    <name evidence="5" type="ORF">Lysil_0117</name>
</gene>
<dbReference type="Proteomes" id="UP000236220">
    <property type="component" value="Unassembled WGS sequence"/>
</dbReference>
<reference evidence="5 6" key="1">
    <citation type="submission" date="2017-08" db="EMBL/GenBank/DDBJ databases">
        <title>Lysobacter sylvestris genome.</title>
        <authorList>
            <person name="Zhang D.-C."/>
            <person name="Albuquerque L."/>
            <person name="Franca L."/>
            <person name="Froufe H.J.C."/>
            <person name="Barroso C."/>
            <person name="Egas C."/>
            <person name="Da Costa M."/>
            <person name="Margesin R."/>
        </authorList>
    </citation>
    <scope>NUCLEOTIDE SEQUENCE [LARGE SCALE GENOMIC DNA]</scope>
    <source>
        <strain evidence="5 6">AM20-91</strain>
    </source>
</reference>
<keyword evidence="5" id="KW-0808">Transferase</keyword>
<keyword evidence="3" id="KW-0949">S-adenosyl-L-methionine</keyword>
<dbReference type="EMBL" id="NPZB01000001">
    <property type="protein sequence ID" value="PNS08488.1"/>
    <property type="molecule type" value="Genomic_DNA"/>
</dbReference>
<accession>A0A2K1Q0C4</accession>
<organism evidence="5 6">
    <name type="scientific">Solilutibacter silvestris</name>
    <dbReference type="NCBI Taxonomy" id="1645665"/>
    <lineage>
        <taxon>Bacteria</taxon>
        <taxon>Pseudomonadati</taxon>
        <taxon>Pseudomonadota</taxon>
        <taxon>Gammaproteobacteria</taxon>
        <taxon>Lysobacterales</taxon>
        <taxon>Lysobacteraceae</taxon>
        <taxon>Solilutibacter</taxon>
    </lineage>
</organism>
<dbReference type="AlphaFoldDB" id="A0A2K1Q0C4"/>
<keyword evidence="5" id="KW-0489">Methyltransferase</keyword>
<keyword evidence="6" id="KW-1185">Reference proteome</keyword>
<evidence type="ECO:0000313" key="5">
    <source>
        <dbReference type="EMBL" id="PNS08488.1"/>
    </source>
</evidence>
<evidence type="ECO:0000256" key="3">
    <source>
        <dbReference type="ARBA" id="ARBA00022691"/>
    </source>
</evidence>
<dbReference type="PROSITE" id="PS01131">
    <property type="entry name" value="RRNA_A_DIMETH"/>
    <property type="match status" value="1"/>
</dbReference>
<dbReference type="InterPro" id="IPR020596">
    <property type="entry name" value="rRNA_Ade_Mease_Trfase_CS"/>
</dbReference>
<dbReference type="SUPFAM" id="SSF53335">
    <property type="entry name" value="S-adenosyl-L-methionine-dependent methyltransferases"/>
    <property type="match status" value="1"/>
</dbReference>
<name>A0A2K1Q0C4_9GAMM</name>
<evidence type="ECO:0000256" key="1">
    <source>
        <dbReference type="ARBA" id="ARBA00005369"/>
    </source>
</evidence>
<comment type="caution">
    <text evidence="5">The sequence shown here is derived from an EMBL/GenBank/DDBJ whole genome shotgun (WGS) entry which is preliminary data.</text>
</comment>
<protein>
    <recommendedName>
        <fullName evidence="2">Protein-L-isoaspartate O-methyltransferase</fullName>
    </recommendedName>
    <alternativeName>
        <fullName evidence="4">Protein L-isoaspartyl methyltransferase</fullName>
    </alternativeName>
</protein>
<dbReference type="PANTHER" id="PTHR11579">
    <property type="entry name" value="PROTEIN-L-ISOASPARTATE O-METHYLTRANSFERASE"/>
    <property type="match status" value="1"/>
</dbReference>
<evidence type="ECO:0000256" key="4">
    <source>
        <dbReference type="ARBA" id="ARBA00030757"/>
    </source>
</evidence>
<evidence type="ECO:0000256" key="2">
    <source>
        <dbReference type="ARBA" id="ARBA00013346"/>
    </source>
</evidence>
<dbReference type="InterPro" id="IPR029063">
    <property type="entry name" value="SAM-dependent_MTases_sf"/>
</dbReference>
<dbReference type="InterPro" id="IPR000682">
    <property type="entry name" value="PCMT"/>
</dbReference>
<comment type="similarity">
    <text evidence="1">Belongs to the methyltransferase superfamily. L-isoaspartyl/D-aspartyl protein methyltransferase family.</text>
</comment>
<proteinExistence type="inferred from homology"/>
<dbReference type="OrthoDB" id="9810066at2"/>
<dbReference type="RefSeq" id="WP_103073662.1">
    <property type="nucleotide sequence ID" value="NZ_NPZB01000001.1"/>
</dbReference>
<evidence type="ECO:0000313" key="6">
    <source>
        <dbReference type="Proteomes" id="UP000236220"/>
    </source>
</evidence>
<dbReference type="GO" id="GO:0004719">
    <property type="term" value="F:protein-L-isoaspartate (D-aspartate) O-methyltransferase activity"/>
    <property type="evidence" value="ECO:0007669"/>
    <property type="project" value="InterPro"/>
</dbReference>
<dbReference type="CDD" id="cd02440">
    <property type="entry name" value="AdoMet_MTases"/>
    <property type="match status" value="1"/>
</dbReference>